<feature type="compositionally biased region" description="Basic and acidic residues" evidence="4">
    <location>
        <begin position="163"/>
        <end position="176"/>
    </location>
</feature>
<dbReference type="RefSeq" id="XP_030994278.1">
    <property type="nucleotide sequence ID" value="XM_031142188.1"/>
</dbReference>
<dbReference type="STRING" id="1093900.A0A507AYG8"/>
<feature type="region of interest" description="Disordered" evidence="4">
    <location>
        <begin position="148"/>
        <end position="190"/>
    </location>
</feature>
<dbReference type="SUPFAM" id="SSF57701">
    <property type="entry name" value="Zn2/Cys6 DNA-binding domain"/>
    <property type="match status" value="1"/>
</dbReference>
<reference evidence="6 7" key="1">
    <citation type="submission" date="2019-06" db="EMBL/GenBank/DDBJ databases">
        <title>Draft genome sequence of the filamentous fungus Phialemoniopsis curvata isolated from diesel fuel.</title>
        <authorList>
            <person name="Varaljay V.A."/>
            <person name="Lyon W.J."/>
            <person name="Crouch A.L."/>
            <person name="Drake C.E."/>
            <person name="Hollomon J.M."/>
            <person name="Nadeau L.J."/>
            <person name="Nunn H.S."/>
            <person name="Stevenson B.S."/>
            <person name="Bojanowski C.L."/>
            <person name="Crookes-Goodson W.J."/>
        </authorList>
    </citation>
    <scope>NUCLEOTIDE SEQUENCE [LARGE SCALE GENOMIC DNA]</scope>
    <source>
        <strain evidence="6 7">D216</strain>
    </source>
</reference>
<keyword evidence="7" id="KW-1185">Reference proteome</keyword>
<dbReference type="AlphaFoldDB" id="A0A507AYG8"/>
<keyword evidence="3" id="KW-0539">Nucleus</keyword>
<dbReference type="PROSITE" id="PS00463">
    <property type="entry name" value="ZN2_CY6_FUNGAL_1"/>
    <property type="match status" value="1"/>
</dbReference>
<dbReference type="GO" id="GO:0000981">
    <property type="term" value="F:DNA-binding transcription factor activity, RNA polymerase II-specific"/>
    <property type="evidence" value="ECO:0007669"/>
    <property type="project" value="InterPro"/>
</dbReference>
<feature type="region of interest" description="Disordered" evidence="4">
    <location>
        <begin position="1"/>
        <end position="57"/>
    </location>
</feature>
<dbReference type="GeneID" id="41968191"/>
<dbReference type="CDD" id="cd00067">
    <property type="entry name" value="GAL4"/>
    <property type="match status" value="1"/>
</dbReference>
<evidence type="ECO:0000313" key="6">
    <source>
        <dbReference type="EMBL" id="TPX12567.1"/>
    </source>
</evidence>
<feature type="domain" description="Zn(2)-C6 fungal-type" evidence="5">
    <location>
        <begin position="62"/>
        <end position="93"/>
    </location>
</feature>
<protein>
    <recommendedName>
        <fullName evidence="5">Zn(2)-C6 fungal-type domain-containing protein</fullName>
    </recommendedName>
</protein>
<accession>A0A507AYG8</accession>
<name>A0A507AYG8_9PEZI</name>
<proteinExistence type="predicted"/>
<organism evidence="6 7">
    <name type="scientific">Thyridium curvatum</name>
    <dbReference type="NCBI Taxonomy" id="1093900"/>
    <lineage>
        <taxon>Eukaryota</taxon>
        <taxon>Fungi</taxon>
        <taxon>Dikarya</taxon>
        <taxon>Ascomycota</taxon>
        <taxon>Pezizomycotina</taxon>
        <taxon>Sordariomycetes</taxon>
        <taxon>Sordariomycetidae</taxon>
        <taxon>Thyridiales</taxon>
        <taxon>Thyridiaceae</taxon>
        <taxon>Thyridium</taxon>
    </lineage>
</organism>
<gene>
    <name evidence="6" type="ORF">E0L32_000744</name>
</gene>
<evidence type="ECO:0000256" key="2">
    <source>
        <dbReference type="ARBA" id="ARBA00022723"/>
    </source>
</evidence>
<feature type="region of interest" description="Disordered" evidence="4">
    <location>
        <begin position="102"/>
        <end position="121"/>
    </location>
</feature>
<evidence type="ECO:0000256" key="3">
    <source>
        <dbReference type="ARBA" id="ARBA00023242"/>
    </source>
</evidence>
<dbReference type="CDD" id="cd12148">
    <property type="entry name" value="fungal_TF_MHR"/>
    <property type="match status" value="1"/>
</dbReference>
<dbReference type="Pfam" id="PF04082">
    <property type="entry name" value="Fungal_trans"/>
    <property type="match status" value="1"/>
</dbReference>
<evidence type="ECO:0000256" key="4">
    <source>
        <dbReference type="SAM" id="MobiDB-lite"/>
    </source>
</evidence>
<dbReference type="PANTHER" id="PTHR31001:SF49">
    <property type="entry name" value="ZN(II)2CYS6 TRANSCRIPTION FACTOR (EUROFUNG)"/>
    <property type="match status" value="1"/>
</dbReference>
<comment type="caution">
    <text evidence="6">The sequence shown here is derived from an EMBL/GenBank/DDBJ whole genome shotgun (WGS) entry which is preliminary data.</text>
</comment>
<feature type="compositionally biased region" description="Polar residues" evidence="4">
    <location>
        <begin position="16"/>
        <end position="37"/>
    </location>
</feature>
<evidence type="ECO:0000256" key="1">
    <source>
        <dbReference type="ARBA" id="ARBA00004123"/>
    </source>
</evidence>
<dbReference type="Pfam" id="PF00172">
    <property type="entry name" value="Zn_clus"/>
    <property type="match status" value="1"/>
</dbReference>
<dbReference type="Proteomes" id="UP000319257">
    <property type="component" value="Unassembled WGS sequence"/>
</dbReference>
<feature type="region of interest" description="Disordered" evidence="4">
    <location>
        <begin position="652"/>
        <end position="673"/>
    </location>
</feature>
<dbReference type="GO" id="GO:0005634">
    <property type="term" value="C:nucleus"/>
    <property type="evidence" value="ECO:0007669"/>
    <property type="project" value="UniProtKB-SubCell"/>
</dbReference>
<sequence length="856" mass="95381">MENLTVRGAATATAASRETSIANSAMPTPSSSNTTGFASSPEHHAPAPTPAEQKKRSRIRFSCTTCRDKKLKCNRASPCDQCEKRGITATCQYIPYLNPREGRHGHAGAAGPRPASAGVPRRAPLTADPAMQTRLRHLERLVSVLRSQRRDGGAIDPQLLPGDDSHSSTRQSRDDEGSADGRLTLPELREPGSAAAGYGQYIDTANWEAILDDWHLQQVSKLTEDLKSYDDGYEDQDTDYESFVPAQKGPVLLLGPFPQASVHDMLGFMPPRLITDRIIAKFFSANEPAFMMFHVPSFLKNYEEFWENPQDSTLTYLALLFMMVTHAALLCLRGEEEMPGNLGSPQQVATAYRGRAAHCLALDDYTRPNIKYKIEAMMLYFGAEYLLQVDAQPGVSILLTVTIRLARHMNMHRDPKHFAGMTPFEGEMRRRMWTLLTETDELISFIFGLPTNIHPNSFDTEPPGNYLDEDFDESTTEMPPSRPETERTPALYVIVKNRMMRMFGEILTLVNFSKVPKYEEVIDMDKRLEAMHEAMTPLLRMRPFSQSVTDPIDIIMQRYLLELIYQKSRCVLHRKFLGLAQTDERFAYSRWACVDAATRTLKHQYDIHNEIQPGGRLSKEKWFISNISIHDFLLADMILCLELSHAVRAEKDHGKGASVARQPPEQGKHAVMPKERLLEILGTSRSIWQASRSHSAEANRAFKILTRMLALSTGQEYDSSPDSAMGSISGNATSSSMISHLPSFPATALPSVSPPSVPPLNSMGQSATMNPGLVPIQAVDSSSWASTNTSASHPWLPGWGDGPPSLWSMAGGELSDLDSMMDPVITSDWSMWDNQIINASAETMQIPWNNFFPNGP</sequence>
<dbReference type="Gene3D" id="4.10.240.10">
    <property type="entry name" value="Zn(2)-C6 fungal-type DNA-binding domain"/>
    <property type="match status" value="1"/>
</dbReference>
<dbReference type="SMART" id="SM00906">
    <property type="entry name" value="Fungal_trans"/>
    <property type="match status" value="1"/>
</dbReference>
<keyword evidence="2" id="KW-0479">Metal-binding</keyword>
<dbReference type="OrthoDB" id="4934715at2759"/>
<dbReference type="GO" id="GO:0008270">
    <property type="term" value="F:zinc ion binding"/>
    <property type="evidence" value="ECO:0007669"/>
    <property type="project" value="InterPro"/>
</dbReference>
<dbReference type="GO" id="GO:0003677">
    <property type="term" value="F:DNA binding"/>
    <property type="evidence" value="ECO:0007669"/>
    <property type="project" value="InterPro"/>
</dbReference>
<dbReference type="SMART" id="SM00066">
    <property type="entry name" value="GAL4"/>
    <property type="match status" value="1"/>
</dbReference>
<dbReference type="InterPro" id="IPR036864">
    <property type="entry name" value="Zn2-C6_fun-type_DNA-bd_sf"/>
</dbReference>
<dbReference type="InterPro" id="IPR001138">
    <property type="entry name" value="Zn2Cys6_DnaBD"/>
</dbReference>
<evidence type="ECO:0000313" key="7">
    <source>
        <dbReference type="Proteomes" id="UP000319257"/>
    </source>
</evidence>
<dbReference type="PROSITE" id="PS50048">
    <property type="entry name" value="ZN2_CY6_FUNGAL_2"/>
    <property type="match status" value="1"/>
</dbReference>
<dbReference type="EMBL" id="SKBQ01000003">
    <property type="protein sequence ID" value="TPX12567.1"/>
    <property type="molecule type" value="Genomic_DNA"/>
</dbReference>
<comment type="subcellular location">
    <subcellularLocation>
        <location evidence="1">Nucleus</location>
    </subcellularLocation>
</comment>
<dbReference type="InterPro" id="IPR050613">
    <property type="entry name" value="Sec_Metabolite_Reg"/>
</dbReference>
<dbReference type="GO" id="GO:0006351">
    <property type="term" value="P:DNA-templated transcription"/>
    <property type="evidence" value="ECO:0007669"/>
    <property type="project" value="InterPro"/>
</dbReference>
<feature type="compositionally biased region" description="Low complexity" evidence="4">
    <location>
        <begin position="107"/>
        <end position="121"/>
    </location>
</feature>
<dbReference type="InterPro" id="IPR007219">
    <property type="entry name" value="XnlR_reg_dom"/>
</dbReference>
<evidence type="ECO:0000259" key="5">
    <source>
        <dbReference type="PROSITE" id="PS50048"/>
    </source>
</evidence>
<dbReference type="PANTHER" id="PTHR31001">
    <property type="entry name" value="UNCHARACTERIZED TRANSCRIPTIONAL REGULATORY PROTEIN"/>
    <property type="match status" value="1"/>
</dbReference>
<dbReference type="InParanoid" id="A0A507AYG8"/>